<gene>
    <name evidence="2" type="ORF">G2W53_028524</name>
</gene>
<dbReference type="AlphaFoldDB" id="A0A834T2W1"/>
<sequence length="27" mass="2754">MTVSIVENSDTTSAAVPMSSHNSTISS</sequence>
<dbReference type="Proteomes" id="UP000634136">
    <property type="component" value="Unassembled WGS sequence"/>
</dbReference>
<reference evidence="2" key="1">
    <citation type="submission" date="2020-09" db="EMBL/GenBank/DDBJ databases">
        <title>Genome-Enabled Discovery of Anthraquinone Biosynthesis in Senna tora.</title>
        <authorList>
            <person name="Kang S.-H."/>
            <person name="Pandey R.P."/>
            <person name="Lee C.-M."/>
            <person name="Sim J.-S."/>
            <person name="Jeong J.-T."/>
            <person name="Choi B.-S."/>
            <person name="Jung M."/>
            <person name="Ginzburg D."/>
            <person name="Zhao K."/>
            <person name="Won S.Y."/>
            <person name="Oh T.-J."/>
            <person name="Yu Y."/>
            <person name="Kim N.-H."/>
            <person name="Lee O.R."/>
            <person name="Lee T.-H."/>
            <person name="Bashyal P."/>
            <person name="Kim T.-S."/>
            <person name="Lee W.-H."/>
            <person name="Kawkins C."/>
            <person name="Kim C.-K."/>
            <person name="Kim J.S."/>
            <person name="Ahn B.O."/>
            <person name="Rhee S.Y."/>
            <person name="Sohng J.K."/>
        </authorList>
    </citation>
    <scope>NUCLEOTIDE SEQUENCE</scope>
    <source>
        <tissue evidence="2">Leaf</tissue>
    </source>
</reference>
<evidence type="ECO:0000313" key="3">
    <source>
        <dbReference type="Proteomes" id="UP000634136"/>
    </source>
</evidence>
<dbReference type="EMBL" id="JAAIUW010000009">
    <property type="protein sequence ID" value="KAF7814555.1"/>
    <property type="molecule type" value="Genomic_DNA"/>
</dbReference>
<evidence type="ECO:0000256" key="1">
    <source>
        <dbReference type="SAM" id="MobiDB-lite"/>
    </source>
</evidence>
<name>A0A834T2W1_9FABA</name>
<comment type="caution">
    <text evidence="2">The sequence shown here is derived from an EMBL/GenBank/DDBJ whole genome shotgun (WGS) entry which is preliminary data.</text>
</comment>
<keyword evidence="3" id="KW-1185">Reference proteome</keyword>
<organism evidence="2 3">
    <name type="scientific">Senna tora</name>
    <dbReference type="NCBI Taxonomy" id="362788"/>
    <lineage>
        <taxon>Eukaryota</taxon>
        <taxon>Viridiplantae</taxon>
        <taxon>Streptophyta</taxon>
        <taxon>Embryophyta</taxon>
        <taxon>Tracheophyta</taxon>
        <taxon>Spermatophyta</taxon>
        <taxon>Magnoliopsida</taxon>
        <taxon>eudicotyledons</taxon>
        <taxon>Gunneridae</taxon>
        <taxon>Pentapetalae</taxon>
        <taxon>rosids</taxon>
        <taxon>fabids</taxon>
        <taxon>Fabales</taxon>
        <taxon>Fabaceae</taxon>
        <taxon>Caesalpinioideae</taxon>
        <taxon>Cassia clade</taxon>
        <taxon>Senna</taxon>
    </lineage>
</organism>
<proteinExistence type="predicted"/>
<evidence type="ECO:0000313" key="2">
    <source>
        <dbReference type="EMBL" id="KAF7814555.1"/>
    </source>
</evidence>
<feature type="region of interest" description="Disordered" evidence="1">
    <location>
        <begin position="1"/>
        <end position="27"/>
    </location>
</feature>
<protein>
    <submittedName>
        <fullName evidence="2">Uncharacterized protein</fullName>
    </submittedName>
</protein>
<accession>A0A834T2W1</accession>